<sequence>MTGVRTPIPPLYVCEFMMVVRCYLSPAHEMPLSNPNESTFGRRNNFLKHVTALFQIAVMTYATYVSFVSIVVDKRLKEALTPAADSLKRTIATTPAGEFFIYFLIILNTTFVVVYVVISYLNRGNMIPSVVIIVFNMMIDGFLYYVCSDAA</sequence>
<organism evidence="2 5">
    <name type="scientific">Medicago truncatula</name>
    <name type="common">Barrel medic</name>
    <name type="synonym">Medicago tribuloides</name>
    <dbReference type="NCBI Taxonomy" id="3880"/>
    <lineage>
        <taxon>Eukaryota</taxon>
        <taxon>Viridiplantae</taxon>
        <taxon>Streptophyta</taxon>
        <taxon>Embryophyta</taxon>
        <taxon>Tracheophyta</taxon>
        <taxon>Spermatophyta</taxon>
        <taxon>Magnoliopsida</taxon>
        <taxon>eudicotyledons</taxon>
        <taxon>Gunneridae</taxon>
        <taxon>Pentapetalae</taxon>
        <taxon>rosids</taxon>
        <taxon>fabids</taxon>
        <taxon>Fabales</taxon>
        <taxon>Fabaceae</taxon>
        <taxon>Papilionoideae</taxon>
        <taxon>50 kb inversion clade</taxon>
        <taxon>NPAAA clade</taxon>
        <taxon>Hologalegina</taxon>
        <taxon>IRL clade</taxon>
        <taxon>Trifolieae</taxon>
        <taxon>Medicago</taxon>
    </lineage>
</organism>
<accession>A0A072TUZ9</accession>
<dbReference type="EnsemblPlants" id="KEH20986">
    <property type="protein sequence ID" value="KEH20986"/>
    <property type="gene ID" value="MTR_8g096360"/>
</dbReference>
<reference evidence="2 5" key="2">
    <citation type="journal article" date="2014" name="BMC Genomics">
        <title>An improved genome release (version Mt4.0) for the model legume Medicago truncatula.</title>
        <authorList>
            <person name="Tang H."/>
            <person name="Krishnakumar V."/>
            <person name="Bidwell S."/>
            <person name="Rosen B."/>
            <person name="Chan A."/>
            <person name="Zhou S."/>
            <person name="Gentzbittel L."/>
            <person name="Childs K.L."/>
            <person name="Yandell M."/>
            <person name="Gundlach H."/>
            <person name="Mayer K.F."/>
            <person name="Schwartz D.C."/>
            <person name="Town C.D."/>
        </authorList>
    </citation>
    <scope>GENOME REANNOTATION</scope>
    <source>
        <strain evidence="2">A17</strain>
        <strain evidence="4 5">cv. Jemalong A17</strain>
    </source>
</reference>
<reference evidence="2 5" key="1">
    <citation type="journal article" date="2011" name="Nature">
        <title>The Medicago genome provides insight into the evolution of rhizobial symbioses.</title>
        <authorList>
            <person name="Young N.D."/>
            <person name="Debelle F."/>
            <person name="Oldroyd G.E."/>
            <person name="Geurts R."/>
            <person name="Cannon S.B."/>
            <person name="Udvardi M.K."/>
            <person name="Benedito V.A."/>
            <person name="Mayer K.F."/>
            <person name="Gouzy J."/>
            <person name="Schoof H."/>
            <person name="Van de Peer Y."/>
            <person name="Proost S."/>
            <person name="Cook D.R."/>
            <person name="Meyers B.C."/>
            <person name="Spannagl M."/>
            <person name="Cheung F."/>
            <person name="De Mita S."/>
            <person name="Krishnakumar V."/>
            <person name="Gundlach H."/>
            <person name="Zhou S."/>
            <person name="Mudge J."/>
            <person name="Bharti A.K."/>
            <person name="Murray J.D."/>
            <person name="Naoumkina M.A."/>
            <person name="Rosen B."/>
            <person name="Silverstein K.A."/>
            <person name="Tang H."/>
            <person name="Rombauts S."/>
            <person name="Zhao P.X."/>
            <person name="Zhou P."/>
            <person name="Barbe V."/>
            <person name="Bardou P."/>
            <person name="Bechner M."/>
            <person name="Bellec A."/>
            <person name="Berger A."/>
            <person name="Berges H."/>
            <person name="Bidwell S."/>
            <person name="Bisseling T."/>
            <person name="Choisne N."/>
            <person name="Couloux A."/>
            <person name="Denny R."/>
            <person name="Deshpande S."/>
            <person name="Dai X."/>
            <person name="Doyle J.J."/>
            <person name="Dudez A.M."/>
            <person name="Farmer A.D."/>
            <person name="Fouteau S."/>
            <person name="Franken C."/>
            <person name="Gibelin C."/>
            <person name="Gish J."/>
            <person name="Goldstein S."/>
            <person name="Gonzalez A.J."/>
            <person name="Green P.J."/>
            <person name="Hallab A."/>
            <person name="Hartog M."/>
            <person name="Hua A."/>
            <person name="Humphray S.J."/>
            <person name="Jeong D.H."/>
            <person name="Jing Y."/>
            <person name="Jocker A."/>
            <person name="Kenton S.M."/>
            <person name="Kim D.J."/>
            <person name="Klee K."/>
            <person name="Lai H."/>
            <person name="Lang C."/>
            <person name="Lin S."/>
            <person name="Macmil S.L."/>
            <person name="Magdelenat G."/>
            <person name="Matthews L."/>
            <person name="McCorrison J."/>
            <person name="Monaghan E.L."/>
            <person name="Mun J.H."/>
            <person name="Najar F.Z."/>
            <person name="Nicholson C."/>
            <person name="Noirot C."/>
            <person name="O'Bleness M."/>
            <person name="Paule C.R."/>
            <person name="Poulain J."/>
            <person name="Prion F."/>
            <person name="Qin B."/>
            <person name="Qu C."/>
            <person name="Retzel E.F."/>
            <person name="Riddle C."/>
            <person name="Sallet E."/>
            <person name="Samain S."/>
            <person name="Samson N."/>
            <person name="Sanders I."/>
            <person name="Saurat O."/>
            <person name="Scarpelli C."/>
            <person name="Schiex T."/>
            <person name="Segurens B."/>
            <person name="Severin A.J."/>
            <person name="Sherrier D.J."/>
            <person name="Shi R."/>
            <person name="Sims S."/>
            <person name="Singer S.R."/>
            <person name="Sinharoy S."/>
            <person name="Sterck L."/>
            <person name="Viollet A."/>
            <person name="Wang B.B."/>
            <person name="Wang K."/>
            <person name="Wang M."/>
            <person name="Wang X."/>
            <person name="Warfsmann J."/>
            <person name="Weissenbach J."/>
            <person name="White D.D."/>
            <person name="White J.D."/>
            <person name="Wiley G.B."/>
            <person name="Wincker P."/>
            <person name="Xing Y."/>
            <person name="Yang L."/>
            <person name="Yao Z."/>
            <person name="Ying F."/>
            <person name="Zhai J."/>
            <person name="Zhou L."/>
            <person name="Zuber A."/>
            <person name="Denarie J."/>
            <person name="Dixon R.A."/>
            <person name="May G.D."/>
            <person name="Schwartz D.C."/>
            <person name="Rogers J."/>
            <person name="Quetier F."/>
            <person name="Town C.D."/>
            <person name="Roe B.A."/>
        </authorList>
    </citation>
    <scope>NUCLEOTIDE SEQUENCE [LARGE SCALE GENOMIC DNA]</scope>
    <source>
        <strain evidence="2">A17</strain>
        <strain evidence="4 5">cv. Jemalong A17</strain>
    </source>
</reference>
<name>A0A072TUZ9_MEDTR</name>
<dbReference type="Proteomes" id="UP000265566">
    <property type="component" value="Chromosome 8"/>
</dbReference>
<evidence type="ECO:0000313" key="3">
    <source>
        <dbReference type="EMBL" id="RHN43274.1"/>
    </source>
</evidence>
<proteinExistence type="predicted"/>
<keyword evidence="1" id="KW-1133">Transmembrane helix</keyword>
<evidence type="ECO:0000313" key="2">
    <source>
        <dbReference type="EMBL" id="KEH20986.1"/>
    </source>
</evidence>
<evidence type="ECO:0000313" key="5">
    <source>
        <dbReference type="Proteomes" id="UP000002051"/>
    </source>
</evidence>
<keyword evidence="1 2" id="KW-0812">Transmembrane</keyword>
<gene>
    <name evidence="2" type="ordered locus">MTR_8g096360</name>
    <name evidence="3" type="ORF">MtrunA17_Chr8g0386031</name>
</gene>
<dbReference type="EMBL" id="PSQE01000008">
    <property type="protein sequence ID" value="RHN43274.1"/>
    <property type="molecule type" value="Genomic_DNA"/>
</dbReference>
<feature type="transmembrane region" description="Helical" evidence="1">
    <location>
        <begin position="99"/>
        <end position="121"/>
    </location>
</feature>
<protein>
    <submittedName>
        <fullName evidence="2">Transmembrane protein, putative</fullName>
    </submittedName>
</protein>
<dbReference type="HOGENOM" id="CLU_1734226_0_0_1"/>
<keyword evidence="1" id="KW-0472">Membrane</keyword>
<feature type="transmembrane region" description="Helical" evidence="1">
    <location>
        <begin position="52"/>
        <end position="72"/>
    </location>
</feature>
<reference evidence="3" key="4">
    <citation type="journal article" date="2018" name="Nat. Plants">
        <title>Whole-genome landscape of Medicago truncatula symbiotic genes.</title>
        <authorList>
            <person name="Pecrix Y."/>
            <person name="Gamas P."/>
            <person name="Carrere S."/>
        </authorList>
    </citation>
    <scope>NUCLEOTIDE SEQUENCE</scope>
    <source>
        <tissue evidence="3">Leaves</tissue>
    </source>
</reference>
<dbReference type="AlphaFoldDB" id="A0A072TUZ9"/>
<feature type="transmembrane region" description="Helical" evidence="1">
    <location>
        <begin position="127"/>
        <end position="147"/>
    </location>
</feature>
<dbReference type="Proteomes" id="UP000002051">
    <property type="component" value="Chromosome 8"/>
</dbReference>
<evidence type="ECO:0000256" key="1">
    <source>
        <dbReference type="SAM" id="Phobius"/>
    </source>
</evidence>
<reference evidence="4" key="3">
    <citation type="submission" date="2015-04" db="UniProtKB">
        <authorList>
            <consortium name="EnsemblPlants"/>
        </authorList>
    </citation>
    <scope>IDENTIFICATION</scope>
    <source>
        <strain evidence="4">cv. Jemalong A17</strain>
    </source>
</reference>
<keyword evidence="5" id="KW-1185">Reference proteome</keyword>
<dbReference type="EMBL" id="CM001224">
    <property type="protein sequence ID" value="KEH20986.1"/>
    <property type="molecule type" value="Genomic_DNA"/>
</dbReference>
<evidence type="ECO:0000313" key="4">
    <source>
        <dbReference type="EnsemblPlants" id="KEH20986"/>
    </source>
</evidence>
<dbReference type="Gramene" id="rna49821">
    <property type="protein sequence ID" value="RHN43274.1"/>
    <property type="gene ID" value="gene49821"/>
</dbReference>